<feature type="transmembrane region" description="Helical" evidence="2">
    <location>
        <begin position="28"/>
        <end position="44"/>
    </location>
</feature>
<evidence type="ECO:0000256" key="1">
    <source>
        <dbReference type="SAM" id="MobiDB-lite"/>
    </source>
</evidence>
<dbReference type="EMBL" id="ARXZ02000004">
    <property type="protein sequence ID" value="ERI01025.1"/>
    <property type="molecule type" value="Genomic_DNA"/>
</dbReference>
<reference evidence="3 4" key="1">
    <citation type="journal article" date="2013" name="Genome Announc.">
        <title>Draft Genome Sequence of Bacillus thuringiensis var. thuringiensis Strain T01-328, a Brazilian Isolate That Produces a Soluble Pesticide Protein, Cry1Ia.</title>
        <authorList>
            <person name="Varani A.M."/>
            <person name="Lemos M.V."/>
            <person name="Fernandes C.C."/>
            <person name="Lemos E.G."/>
            <person name="Alves E.C."/>
            <person name="Desiderio J.A."/>
        </authorList>
    </citation>
    <scope>NUCLEOTIDE SEQUENCE [LARGE SCALE GENOMIC DNA]</scope>
    <source>
        <strain evidence="3 4">T01-328</strain>
    </source>
</reference>
<dbReference type="Proteomes" id="UP000013487">
    <property type="component" value="Unassembled WGS sequence"/>
</dbReference>
<evidence type="ECO:0000256" key="2">
    <source>
        <dbReference type="SAM" id="Phobius"/>
    </source>
</evidence>
<keyword evidence="2" id="KW-0812">Transmembrane</keyword>
<feature type="region of interest" description="Disordered" evidence="1">
    <location>
        <begin position="105"/>
        <end position="131"/>
    </location>
</feature>
<evidence type="ECO:0000313" key="3">
    <source>
        <dbReference type="EMBL" id="ERI01025.1"/>
    </source>
</evidence>
<dbReference type="AlphaFoldDB" id="A0AAN4HJS8"/>
<keyword evidence="2" id="KW-1133">Transmembrane helix</keyword>
<name>A0AAN4HJS8_BACTU</name>
<comment type="caution">
    <text evidence="3">The sequence shown here is derived from an EMBL/GenBank/DDBJ whole genome shotgun (WGS) entry which is preliminary data.</text>
</comment>
<organism evidence="3 4">
    <name type="scientific">Bacillus thuringiensis T01-328</name>
    <dbReference type="NCBI Taxonomy" id="1324966"/>
    <lineage>
        <taxon>Bacteria</taxon>
        <taxon>Bacillati</taxon>
        <taxon>Bacillota</taxon>
        <taxon>Bacilli</taxon>
        <taxon>Bacillales</taxon>
        <taxon>Bacillaceae</taxon>
        <taxon>Bacillus</taxon>
        <taxon>Bacillus cereus group</taxon>
    </lineage>
</organism>
<evidence type="ECO:0000313" key="4">
    <source>
        <dbReference type="Proteomes" id="UP000013487"/>
    </source>
</evidence>
<gene>
    <name evidence="3" type="ORF">BTCBT_002580</name>
</gene>
<keyword evidence="2" id="KW-0472">Membrane</keyword>
<sequence length="165" mass="18683">MFIFLFIMSMLCFIGGVAWSLKEESAMNLFLGVLLAIIFGILGYNDFQEDSRETAIANKLDIPRSQIEFKDEKGDVIAITKDNTYKFTFKSISADIIKYEVTKENNEKDSVKDNDETNESKKNKSKTSDAETVRKLVSEKLQLKSDEVVVTKENATTIKAMVKQS</sequence>
<proteinExistence type="predicted"/>
<protein>
    <submittedName>
        <fullName evidence="3">Uncharacterized protein</fullName>
    </submittedName>
</protein>
<accession>A0AAN4HJS8</accession>